<dbReference type="Pfam" id="PF13545">
    <property type="entry name" value="HTH_Crp_2"/>
    <property type="match status" value="1"/>
</dbReference>
<name>A0A124FXH0_9BACT</name>
<dbReference type="InterPro" id="IPR018490">
    <property type="entry name" value="cNMP-bd_dom_sf"/>
</dbReference>
<dbReference type="InterPro" id="IPR050397">
    <property type="entry name" value="Env_Response_Regulators"/>
</dbReference>
<protein>
    <submittedName>
        <fullName evidence="6">Crp/Fnr family transcriptional regulator</fullName>
    </submittedName>
</protein>
<sequence>MKNECNDCICVLRSFVQMKDCQLELLDGSHTVVKFKRGDTIIRQGVFSTNVIFLRKGMAKIHITGPSREQIVKLVKAPTYLGLPTTFGDKINQYSVTAVTESEVCFVDIGAFKKLLTENNDFSAYILMELSKSELEAYRRCANRTQKQLRGNLADVLLEFSENLFGADQFTLPLSQSDIGNWVDAGRESINRALAEFIQDGIIQMQGREVKITDKKMLKMISQNG</sequence>
<evidence type="ECO:0000256" key="3">
    <source>
        <dbReference type="ARBA" id="ARBA00023163"/>
    </source>
</evidence>
<dbReference type="SMART" id="SM00419">
    <property type="entry name" value="HTH_CRP"/>
    <property type="match status" value="1"/>
</dbReference>
<reference evidence="7" key="1">
    <citation type="journal article" date="2015" name="MBio">
        <title>Genome-Resolved Metagenomic Analysis Reveals Roles for Candidate Phyla and Other Microbial Community Members in Biogeochemical Transformations in Oil Reservoirs.</title>
        <authorList>
            <person name="Hu P."/>
            <person name="Tom L."/>
            <person name="Singh A."/>
            <person name="Thomas B.C."/>
            <person name="Baker B.J."/>
            <person name="Piceno Y.M."/>
            <person name="Andersen G.L."/>
            <person name="Banfield J.F."/>
        </authorList>
    </citation>
    <scope>NUCLEOTIDE SEQUENCE [LARGE SCALE GENOMIC DNA]</scope>
</reference>
<dbReference type="PANTHER" id="PTHR24567:SF28">
    <property type="entry name" value="LISTERIOLYSIN REGULATORY PROTEIN"/>
    <property type="match status" value="1"/>
</dbReference>
<dbReference type="InterPro" id="IPR036390">
    <property type="entry name" value="WH_DNA-bd_sf"/>
</dbReference>
<dbReference type="Gene3D" id="2.60.120.10">
    <property type="entry name" value="Jelly Rolls"/>
    <property type="match status" value="1"/>
</dbReference>
<evidence type="ECO:0000259" key="4">
    <source>
        <dbReference type="PROSITE" id="PS50042"/>
    </source>
</evidence>
<dbReference type="Pfam" id="PF00027">
    <property type="entry name" value="cNMP_binding"/>
    <property type="match status" value="1"/>
</dbReference>
<dbReference type="CDD" id="cd00038">
    <property type="entry name" value="CAP_ED"/>
    <property type="match status" value="1"/>
</dbReference>
<organism evidence="6 7">
    <name type="scientific">Proteiniphilum acetatigenes</name>
    <dbReference type="NCBI Taxonomy" id="294710"/>
    <lineage>
        <taxon>Bacteria</taxon>
        <taxon>Pseudomonadati</taxon>
        <taxon>Bacteroidota</taxon>
        <taxon>Bacteroidia</taxon>
        <taxon>Bacteroidales</taxon>
        <taxon>Dysgonomonadaceae</taxon>
        <taxon>Proteiniphilum</taxon>
    </lineage>
</organism>
<gene>
    <name evidence="6" type="ORF">XD92_0599</name>
</gene>
<dbReference type="Proteomes" id="UP000053860">
    <property type="component" value="Unassembled WGS sequence"/>
</dbReference>
<feature type="domain" description="HTH crp-type" evidence="5">
    <location>
        <begin position="147"/>
        <end position="216"/>
    </location>
</feature>
<dbReference type="PROSITE" id="PS50042">
    <property type="entry name" value="CNMP_BINDING_3"/>
    <property type="match status" value="1"/>
</dbReference>
<dbReference type="PROSITE" id="PS51063">
    <property type="entry name" value="HTH_CRP_2"/>
    <property type="match status" value="1"/>
</dbReference>
<accession>A0A124FXH0</accession>
<evidence type="ECO:0000313" key="7">
    <source>
        <dbReference type="Proteomes" id="UP000053860"/>
    </source>
</evidence>
<dbReference type="PANTHER" id="PTHR24567">
    <property type="entry name" value="CRP FAMILY TRANSCRIPTIONAL REGULATORY PROTEIN"/>
    <property type="match status" value="1"/>
</dbReference>
<dbReference type="InterPro" id="IPR000595">
    <property type="entry name" value="cNMP-bd_dom"/>
</dbReference>
<evidence type="ECO:0000256" key="1">
    <source>
        <dbReference type="ARBA" id="ARBA00023015"/>
    </source>
</evidence>
<keyword evidence="2" id="KW-0238">DNA-binding</keyword>
<keyword evidence="3" id="KW-0804">Transcription</keyword>
<dbReference type="GO" id="GO:0003677">
    <property type="term" value="F:DNA binding"/>
    <property type="evidence" value="ECO:0007669"/>
    <property type="project" value="UniProtKB-KW"/>
</dbReference>
<feature type="domain" description="Cyclic nucleotide-binding" evidence="4">
    <location>
        <begin position="14"/>
        <end position="133"/>
    </location>
</feature>
<evidence type="ECO:0000256" key="2">
    <source>
        <dbReference type="ARBA" id="ARBA00023125"/>
    </source>
</evidence>
<proteinExistence type="predicted"/>
<dbReference type="InterPro" id="IPR012318">
    <property type="entry name" value="HTH_CRP"/>
</dbReference>
<dbReference type="GO" id="GO:0005829">
    <property type="term" value="C:cytosol"/>
    <property type="evidence" value="ECO:0007669"/>
    <property type="project" value="TreeGrafter"/>
</dbReference>
<dbReference type="GO" id="GO:0003700">
    <property type="term" value="F:DNA-binding transcription factor activity"/>
    <property type="evidence" value="ECO:0007669"/>
    <property type="project" value="TreeGrafter"/>
</dbReference>
<dbReference type="SMART" id="SM00100">
    <property type="entry name" value="cNMP"/>
    <property type="match status" value="1"/>
</dbReference>
<dbReference type="InterPro" id="IPR014710">
    <property type="entry name" value="RmlC-like_jellyroll"/>
</dbReference>
<dbReference type="EMBL" id="LGGN01000087">
    <property type="protein sequence ID" value="KUK77997.1"/>
    <property type="molecule type" value="Genomic_DNA"/>
</dbReference>
<evidence type="ECO:0000259" key="5">
    <source>
        <dbReference type="PROSITE" id="PS51063"/>
    </source>
</evidence>
<dbReference type="SUPFAM" id="SSF46785">
    <property type="entry name" value="Winged helix' DNA-binding domain"/>
    <property type="match status" value="1"/>
</dbReference>
<comment type="caution">
    <text evidence="6">The sequence shown here is derived from an EMBL/GenBank/DDBJ whole genome shotgun (WGS) entry which is preliminary data.</text>
</comment>
<evidence type="ECO:0000313" key="6">
    <source>
        <dbReference type="EMBL" id="KUK77997.1"/>
    </source>
</evidence>
<dbReference type="SUPFAM" id="SSF51206">
    <property type="entry name" value="cAMP-binding domain-like"/>
    <property type="match status" value="1"/>
</dbReference>
<keyword evidence="1" id="KW-0805">Transcription regulation</keyword>
<dbReference type="AlphaFoldDB" id="A0A124FXH0"/>